<accession>A0A3G4ZY77</accession>
<dbReference type="EMBL" id="MK072198">
    <property type="protein sequence ID" value="AYV79862.1"/>
    <property type="molecule type" value="Genomic_DNA"/>
</dbReference>
<dbReference type="SUPFAM" id="SSF48403">
    <property type="entry name" value="Ankyrin repeat"/>
    <property type="match status" value="1"/>
</dbReference>
<sequence>MYSTDMAHREIIKKNKYQYIIIEVKMHNTKHIANDFIAIFENRFRNEKYLTECIEYIEKYKSTKFFDIIIDGHHGEYTPLTYILTCKYDVHDILDKNIYIYIYLVVKMIECGANINKCDGEGWSPLIYASCHGYNKLVDLLLEIKCDLNLQTDIGDTAAMFALGAHNYDILYKLVQNGADLDITDIDGHSLWAMLSRHEHDNSREDIFINLIKYGAKFEDITDRYIIGKNMKKLEQYIRDVYFVRTIDEMNKYEQTELKYFVKIICEFIV</sequence>
<dbReference type="Gene3D" id="1.25.40.20">
    <property type="entry name" value="Ankyrin repeat-containing domain"/>
    <property type="match status" value="1"/>
</dbReference>
<name>A0A3G4ZY77_9VIRU</name>
<keyword evidence="1" id="KW-0677">Repeat</keyword>
<reference evidence="3" key="1">
    <citation type="submission" date="2018-10" db="EMBL/GenBank/DDBJ databases">
        <title>Hidden diversity of soil giant viruses.</title>
        <authorList>
            <person name="Schulz F."/>
            <person name="Alteio L."/>
            <person name="Goudeau D."/>
            <person name="Ryan E.M."/>
            <person name="Malmstrom R.R."/>
            <person name="Blanchard J."/>
            <person name="Woyke T."/>
        </authorList>
    </citation>
    <scope>NUCLEOTIDE SEQUENCE</scope>
    <source>
        <strain evidence="3">FNV1</strain>
    </source>
</reference>
<dbReference type="PANTHER" id="PTHR24171">
    <property type="entry name" value="ANKYRIN REPEAT DOMAIN-CONTAINING PROTEIN 39-RELATED"/>
    <property type="match status" value="1"/>
</dbReference>
<dbReference type="GO" id="GO:0085020">
    <property type="term" value="P:protein K6-linked ubiquitination"/>
    <property type="evidence" value="ECO:0007669"/>
    <property type="project" value="TreeGrafter"/>
</dbReference>
<dbReference type="PROSITE" id="PS50088">
    <property type="entry name" value="ANK_REPEAT"/>
    <property type="match status" value="2"/>
</dbReference>
<gene>
    <name evidence="3" type="ORF">Faunusvirus67_3</name>
</gene>
<dbReference type="SMART" id="SM00248">
    <property type="entry name" value="ANK"/>
    <property type="match status" value="4"/>
</dbReference>
<evidence type="ECO:0000256" key="2">
    <source>
        <dbReference type="ARBA" id="ARBA00023043"/>
    </source>
</evidence>
<protein>
    <submittedName>
        <fullName evidence="3">Uncharacterized protein</fullName>
    </submittedName>
</protein>
<organism evidence="3">
    <name type="scientific">Faunusvirus sp</name>
    <dbReference type="NCBI Taxonomy" id="2487766"/>
    <lineage>
        <taxon>Viruses</taxon>
        <taxon>Varidnaviria</taxon>
        <taxon>Bamfordvirae</taxon>
        <taxon>Nucleocytoviricota</taxon>
        <taxon>Megaviricetes</taxon>
        <taxon>Imitervirales</taxon>
        <taxon>Mimiviridae</taxon>
    </lineage>
</organism>
<evidence type="ECO:0000313" key="3">
    <source>
        <dbReference type="EMBL" id="AYV79862.1"/>
    </source>
</evidence>
<dbReference type="InterPro" id="IPR036770">
    <property type="entry name" value="Ankyrin_rpt-contain_sf"/>
</dbReference>
<dbReference type="PANTHER" id="PTHR24171:SF8">
    <property type="entry name" value="BRCA1-ASSOCIATED RING DOMAIN PROTEIN 1"/>
    <property type="match status" value="1"/>
</dbReference>
<dbReference type="GO" id="GO:0004842">
    <property type="term" value="F:ubiquitin-protein transferase activity"/>
    <property type="evidence" value="ECO:0007669"/>
    <property type="project" value="TreeGrafter"/>
</dbReference>
<proteinExistence type="predicted"/>
<evidence type="ECO:0000256" key="1">
    <source>
        <dbReference type="ARBA" id="ARBA00022737"/>
    </source>
</evidence>
<dbReference type="InterPro" id="IPR002110">
    <property type="entry name" value="Ankyrin_rpt"/>
</dbReference>
<keyword evidence="2" id="KW-0040">ANK repeat</keyword>
<dbReference type="Pfam" id="PF12796">
    <property type="entry name" value="Ank_2"/>
    <property type="match status" value="1"/>
</dbReference>